<dbReference type="InterPro" id="IPR035269">
    <property type="entry name" value="PSMD9"/>
</dbReference>
<dbReference type="Pfam" id="PF17820">
    <property type="entry name" value="PDZ_6"/>
    <property type="match status" value="1"/>
</dbReference>
<evidence type="ECO:0000259" key="6">
    <source>
        <dbReference type="SMART" id="SM00228"/>
    </source>
</evidence>
<comment type="similarity">
    <text evidence="1">Belongs to the proteasome subunit p27 family.</text>
</comment>
<comment type="caution">
    <text evidence="7">The sequence shown here is derived from an EMBL/GenBank/DDBJ whole genome shotgun (WGS) entry which is preliminary data.</text>
</comment>
<dbReference type="AlphaFoldDB" id="A0AAV5GJ09"/>
<evidence type="ECO:0000256" key="5">
    <source>
        <dbReference type="SAM" id="MobiDB-lite"/>
    </source>
</evidence>
<dbReference type="Gene3D" id="6.10.140.1710">
    <property type="match status" value="1"/>
</dbReference>
<dbReference type="SMART" id="SM00228">
    <property type="entry name" value="PDZ"/>
    <property type="match status" value="1"/>
</dbReference>
<feature type="region of interest" description="Disordered" evidence="5">
    <location>
        <begin position="1"/>
        <end position="30"/>
    </location>
</feature>
<evidence type="ECO:0000256" key="1">
    <source>
        <dbReference type="ARBA" id="ARBA00005256"/>
    </source>
</evidence>
<evidence type="ECO:0000313" key="7">
    <source>
        <dbReference type="EMBL" id="GJN92656.1"/>
    </source>
</evidence>
<proteinExistence type="inferred from homology"/>
<dbReference type="InterPro" id="IPR001478">
    <property type="entry name" value="PDZ"/>
</dbReference>
<dbReference type="InterPro" id="IPR041489">
    <property type="entry name" value="PDZ_6"/>
</dbReference>
<dbReference type="PANTHER" id="PTHR12651">
    <property type="entry name" value="26S PROTEASOME NON-ATPASE REGULATORY SUBUNIT 9"/>
    <property type="match status" value="1"/>
</dbReference>
<keyword evidence="4" id="KW-0175">Coiled coil</keyword>
<dbReference type="PANTHER" id="PTHR12651:SF1">
    <property type="entry name" value="26S PROTEASOME NON-ATPASE REGULATORY SUBUNIT 9"/>
    <property type="match status" value="1"/>
</dbReference>
<dbReference type="GO" id="GO:0005634">
    <property type="term" value="C:nucleus"/>
    <property type="evidence" value="ECO:0007669"/>
    <property type="project" value="TreeGrafter"/>
</dbReference>
<evidence type="ECO:0000256" key="2">
    <source>
        <dbReference type="ARBA" id="ARBA00023186"/>
    </source>
</evidence>
<dbReference type="SUPFAM" id="SSF50156">
    <property type="entry name" value="PDZ domain-like"/>
    <property type="match status" value="1"/>
</dbReference>
<dbReference type="InterPro" id="IPR040815">
    <property type="entry name" value="Nas2_N"/>
</dbReference>
<keyword evidence="2" id="KW-0143">Chaperone</keyword>
<evidence type="ECO:0000256" key="3">
    <source>
        <dbReference type="ARBA" id="ARBA00068021"/>
    </source>
</evidence>
<feature type="coiled-coil region" evidence="4">
    <location>
        <begin position="82"/>
        <end position="109"/>
    </location>
</feature>
<accession>A0AAV5GJ09</accession>
<dbReference type="GO" id="GO:0070682">
    <property type="term" value="P:proteasome regulatory particle assembly"/>
    <property type="evidence" value="ECO:0007669"/>
    <property type="project" value="InterPro"/>
</dbReference>
<keyword evidence="8" id="KW-1185">Reference proteome</keyword>
<dbReference type="InterPro" id="IPR036034">
    <property type="entry name" value="PDZ_sf"/>
</dbReference>
<dbReference type="Proteomes" id="UP001342314">
    <property type="component" value="Unassembled WGS sequence"/>
</dbReference>
<dbReference type="EMBL" id="BQKY01000012">
    <property type="protein sequence ID" value="GJN92656.1"/>
    <property type="molecule type" value="Genomic_DNA"/>
</dbReference>
<organism evidence="7 8">
    <name type="scientific">Rhodotorula paludigena</name>
    <dbReference type="NCBI Taxonomy" id="86838"/>
    <lineage>
        <taxon>Eukaryota</taxon>
        <taxon>Fungi</taxon>
        <taxon>Dikarya</taxon>
        <taxon>Basidiomycota</taxon>
        <taxon>Pucciniomycotina</taxon>
        <taxon>Microbotryomycetes</taxon>
        <taxon>Sporidiobolales</taxon>
        <taxon>Sporidiobolaceae</taxon>
        <taxon>Rhodotorula</taxon>
    </lineage>
</organism>
<reference evidence="7 8" key="1">
    <citation type="submission" date="2021-12" db="EMBL/GenBank/DDBJ databases">
        <title>High titer production of polyol ester of fatty acids by Rhodotorula paludigena BS15 towards product separation-free biomass refinery.</title>
        <authorList>
            <person name="Mano J."/>
            <person name="Ono H."/>
            <person name="Tanaka T."/>
            <person name="Naito K."/>
            <person name="Sushida H."/>
            <person name="Ike M."/>
            <person name="Tokuyasu K."/>
            <person name="Kitaoka M."/>
        </authorList>
    </citation>
    <scope>NUCLEOTIDE SEQUENCE [LARGE SCALE GENOMIC DNA]</scope>
    <source>
        <strain evidence="7 8">BS15</strain>
    </source>
</reference>
<gene>
    <name evidence="7" type="ORF">Rhopal_005691-T1</name>
</gene>
<feature type="domain" description="PDZ" evidence="6">
    <location>
        <begin position="133"/>
        <end position="204"/>
    </location>
</feature>
<dbReference type="GO" id="GO:0005737">
    <property type="term" value="C:cytoplasm"/>
    <property type="evidence" value="ECO:0007669"/>
    <property type="project" value="TreeGrafter"/>
</dbReference>
<sequence>MSIHDPSSAQAPSSSTPGQRHDAGAAQPTVQSELRRLTEQRKNLDAQLDVYFSVLSSNNCTMDTPLVDREGFPRADIDVAGVRTARVQVIRLRNDLKAVQSEMEQLVHRGLPKGEAANGAAKDEDAEMRDGVEQDGAEGGERPFARVDAVAPGSPADAAGLKRDDLILTLSSISTSNHDNLRAVAALVARSEGVALPMSVQRGADKLELTLTPRSGWGGRGLLGCHIVPYAP</sequence>
<dbReference type="Pfam" id="PF18265">
    <property type="entry name" value="Nas2_N"/>
    <property type="match status" value="1"/>
</dbReference>
<feature type="region of interest" description="Disordered" evidence="5">
    <location>
        <begin position="112"/>
        <end position="143"/>
    </location>
</feature>
<evidence type="ECO:0000256" key="4">
    <source>
        <dbReference type="SAM" id="Coils"/>
    </source>
</evidence>
<dbReference type="FunFam" id="2.30.42.10:FF:000107">
    <property type="entry name" value="26S proteasome non-ATPase regulatory subunit 9"/>
    <property type="match status" value="1"/>
</dbReference>
<name>A0AAV5GJ09_9BASI</name>
<evidence type="ECO:0000313" key="8">
    <source>
        <dbReference type="Proteomes" id="UP001342314"/>
    </source>
</evidence>
<protein>
    <recommendedName>
        <fullName evidence="3">Probable 26S proteasome regulatory subunit p27</fullName>
    </recommendedName>
</protein>
<dbReference type="Gene3D" id="2.30.42.10">
    <property type="match status" value="1"/>
</dbReference>
<feature type="compositionally biased region" description="Low complexity" evidence="5">
    <location>
        <begin position="1"/>
        <end position="15"/>
    </location>
</feature>